<organism evidence="1 2">
    <name type="scientific">Pseudomonas japonica</name>
    <dbReference type="NCBI Taxonomy" id="256466"/>
    <lineage>
        <taxon>Bacteria</taxon>
        <taxon>Pseudomonadati</taxon>
        <taxon>Pseudomonadota</taxon>
        <taxon>Gammaproteobacteria</taxon>
        <taxon>Pseudomonadales</taxon>
        <taxon>Pseudomonadaceae</taxon>
        <taxon>Pseudomonas</taxon>
    </lineage>
</organism>
<accession>A0A239G1K0</accession>
<dbReference type="OrthoDB" id="6994083at2"/>
<evidence type="ECO:0000313" key="2">
    <source>
        <dbReference type="Proteomes" id="UP000198407"/>
    </source>
</evidence>
<reference evidence="2" key="1">
    <citation type="submission" date="2017-06" db="EMBL/GenBank/DDBJ databases">
        <authorList>
            <person name="Varghese N."/>
            <person name="Submissions S."/>
        </authorList>
    </citation>
    <scope>NUCLEOTIDE SEQUENCE [LARGE SCALE GENOMIC DNA]</scope>
    <source>
        <strain evidence="2">DSM 22348</strain>
    </source>
</reference>
<name>A0A239G1K0_9PSED</name>
<sequence length="110" mass="12196">MSAPTFSQLDNDAARRALDYYFNPAPEASPAQQDMQLVVARPGLSTEAAFEQATWLLRRASCTAWEGAQQLRDKAQDQTLLIMHLINLARALIEHSQGQTAGEPEDPLEE</sequence>
<evidence type="ECO:0000313" key="1">
    <source>
        <dbReference type="EMBL" id="SNS62578.1"/>
    </source>
</evidence>
<keyword evidence="2" id="KW-1185">Reference proteome</keyword>
<dbReference type="Proteomes" id="UP000198407">
    <property type="component" value="Unassembled WGS sequence"/>
</dbReference>
<dbReference type="RefSeq" id="WP_042129129.1">
    <property type="nucleotide sequence ID" value="NZ_FZOL01000011.1"/>
</dbReference>
<protein>
    <recommendedName>
        <fullName evidence="3">DUF3077 domain-containing protein</fullName>
    </recommendedName>
</protein>
<dbReference type="AlphaFoldDB" id="A0A239G1K0"/>
<proteinExistence type="predicted"/>
<gene>
    <name evidence="1" type="ORF">SAMN05444352_11185</name>
</gene>
<evidence type="ECO:0008006" key="3">
    <source>
        <dbReference type="Google" id="ProtNLM"/>
    </source>
</evidence>
<dbReference type="EMBL" id="FZOL01000011">
    <property type="protein sequence ID" value="SNS62578.1"/>
    <property type="molecule type" value="Genomic_DNA"/>
</dbReference>